<dbReference type="AlphaFoldDB" id="A0A167H6X0"/>
<sequence length="295" mass="32632">MSRTPFPQPVRLVAQPPRQPPTQHITTSSPPPSPTTPTHNIGPEMPPHPETTPVPSSFPAMSPSRNPKTSPAPPSQDFTLPKLRLEIRDVTHAGAHLVFTTVNASETITTAARNVLRHLYASPSCPTTTAPPTRSVTLILRSMPGVAYTTGIELDNDHKEVHLSLDHVANTSRERTGPEITGVITHELVHCLQWNGFGTCPGGLVEGVADWVRLQCHLAPPHWKKEAAEKWDAGYQHTAYFLDHLEAKVGHGFVRRLNEKLRIERYEEETFWVELTGRTVGDLFADYVKSLQAGQ</sequence>
<dbReference type="InterPro" id="IPR007541">
    <property type="entry name" value="Uncharacterised_BSP"/>
</dbReference>
<feature type="region of interest" description="Disordered" evidence="1">
    <location>
        <begin position="1"/>
        <end position="78"/>
    </location>
</feature>
<evidence type="ECO:0000313" key="3">
    <source>
        <dbReference type="Proteomes" id="UP000243498"/>
    </source>
</evidence>
<dbReference type="PANTHER" id="PTHR33321:SF12">
    <property type="entry name" value="PLANT BASIC SECRETORY PROTEIN (BSP) FAMILY PROTEIN"/>
    <property type="match status" value="1"/>
</dbReference>
<dbReference type="STRING" id="1081105.A0A167H6X0"/>
<organism evidence="2 3">
    <name type="scientific">Metarhizium rileyi (strain RCEF 4871)</name>
    <name type="common">Nomuraea rileyi</name>
    <dbReference type="NCBI Taxonomy" id="1649241"/>
    <lineage>
        <taxon>Eukaryota</taxon>
        <taxon>Fungi</taxon>
        <taxon>Dikarya</taxon>
        <taxon>Ascomycota</taxon>
        <taxon>Pezizomycotina</taxon>
        <taxon>Sordariomycetes</taxon>
        <taxon>Hypocreomycetidae</taxon>
        <taxon>Hypocreales</taxon>
        <taxon>Clavicipitaceae</taxon>
        <taxon>Metarhizium</taxon>
    </lineage>
</organism>
<accession>A0A167H6X0</accession>
<evidence type="ECO:0000313" key="2">
    <source>
        <dbReference type="EMBL" id="OAA47556.1"/>
    </source>
</evidence>
<gene>
    <name evidence="2" type="ORF">NOR_02046</name>
</gene>
<name>A0A167H6X0_METRR</name>
<evidence type="ECO:0000256" key="1">
    <source>
        <dbReference type="SAM" id="MobiDB-lite"/>
    </source>
</evidence>
<dbReference type="OrthoDB" id="891726at2759"/>
<dbReference type="Pfam" id="PF04450">
    <property type="entry name" value="BSP"/>
    <property type="match status" value="1"/>
</dbReference>
<dbReference type="OMA" id="DAGYQHT"/>
<reference evidence="2 3" key="1">
    <citation type="journal article" date="2016" name="Genome Biol. Evol.">
        <title>Divergent and convergent evolution of fungal pathogenicity.</title>
        <authorList>
            <person name="Shang Y."/>
            <person name="Xiao G."/>
            <person name="Zheng P."/>
            <person name="Cen K."/>
            <person name="Zhan S."/>
            <person name="Wang C."/>
        </authorList>
    </citation>
    <scope>NUCLEOTIDE SEQUENCE [LARGE SCALE GENOMIC DNA]</scope>
    <source>
        <strain evidence="2 3">RCEF 4871</strain>
    </source>
</reference>
<keyword evidence="3" id="KW-1185">Reference proteome</keyword>
<proteinExistence type="predicted"/>
<dbReference type="PANTHER" id="PTHR33321">
    <property type="match status" value="1"/>
</dbReference>
<protein>
    <submittedName>
        <fullName evidence="2">PBSP domain protein</fullName>
    </submittedName>
</protein>
<comment type="caution">
    <text evidence="2">The sequence shown here is derived from an EMBL/GenBank/DDBJ whole genome shotgun (WGS) entry which is preliminary data.</text>
</comment>
<dbReference type="Proteomes" id="UP000243498">
    <property type="component" value="Unassembled WGS sequence"/>
</dbReference>
<dbReference type="EMBL" id="AZHC01000005">
    <property type="protein sequence ID" value="OAA47556.1"/>
    <property type="molecule type" value="Genomic_DNA"/>
</dbReference>